<dbReference type="InterPro" id="IPR050595">
    <property type="entry name" value="Bact_response_regulator"/>
</dbReference>
<dbReference type="InterPro" id="IPR001789">
    <property type="entry name" value="Sig_transdc_resp-reg_receiver"/>
</dbReference>
<dbReference type="Pfam" id="PF00072">
    <property type="entry name" value="Response_reg"/>
    <property type="match status" value="1"/>
</dbReference>
<dbReference type="InterPro" id="IPR011006">
    <property type="entry name" value="CheY-like_superfamily"/>
</dbReference>
<dbReference type="Proteomes" id="UP001501725">
    <property type="component" value="Unassembled WGS sequence"/>
</dbReference>
<dbReference type="SUPFAM" id="SSF52172">
    <property type="entry name" value="CheY-like"/>
    <property type="match status" value="1"/>
</dbReference>
<evidence type="ECO:0000256" key="2">
    <source>
        <dbReference type="PROSITE-ProRule" id="PRU00169"/>
    </source>
</evidence>
<comment type="caution">
    <text evidence="4">The sequence shown here is derived from an EMBL/GenBank/DDBJ whole genome shotgun (WGS) entry which is preliminary data.</text>
</comment>
<dbReference type="PROSITE" id="PS50110">
    <property type="entry name" value="RESPONSE_REGULATORY"/>
    <property type="match status" value="1"/>
</dbReference>
<reference evidence="5" key="1">
    <citation type="journal article" date="2019" name="Int. J. Syst. Evol. Microbiol.">
        <title>The Global Catalogue of Microorganisms (GCM) 10K type strain sequencing project: providing services to taxonomists for standard genome sequencing and annotation.</title>
        <authorList>
            <consortium name="The Broad Institute Genomics Platform"/>
            <consortium name="The Broad Institute Genome Sequencing Center for Infectious Disease"/>
            <person name="Wu L."/>
            <person name="Ma J."/>
        </authorList>
    </citation>
    <scope>NUCLEOTIDE SEQUENCE [LARGE SCALE GENOMIC DNA]</scope>
    <source>
        <strain evidence="5">JCM 17919</strain>
    </source>
</reference>
<gene>
    <name evidence="4" type="ORF">GCM10023184_36980</name>
</gene>
<feature type="domain" description="Response regulatory" evidence="3">
    <location>
        <begin position="6"/>
        <end position="125"/>
    </location>
</feature>
<evidence type="ECO:0000259" key="3">
    <source>
        <dbReference type="PROSITE" id="PS50110"/>
    </source>
</evidence>
<name>A0ABP8HI70_9BACT</name>
<evidence type="ECO:0000313" key="4">
    <source>
        <dbReference type="EMBL" id="GAA4339696.1"/>
    </source>
</evidence>
<dbReference type="SMART" id="SM00448">
    <property type="entry name" value="REC"/>
    <property type="match status" value="1"/>
</dbReference>
<dbReference type="PANTHER" id="PTHR44591:SF23">
    <property type="entry name" value="CHEY SUBFAMILY"/>
    <property type="match status" value="1"/>
</dbReference>
<evidence type="ECO:0000256" key="1">
    <source>
        <dbReference type="ARBA" id="ARBA00022553"/>
    </source>
</evidence>
<dbReference type="Gene3D" id="3.40.50.2300">
    <property type="match status" value="1"/>
</dbReference>
<sequence>MEAKNLILYADDDGDDRDMLESIFSSHSGYRFRTFPDGQALLDYIDGGEKNQICLIVLDINMPRLGGIETLRQLRQDIQLVDLPVIVFTTSSSPGDRISAESLGASVFTKPNSLAEIAEVGQKMLALCTGE</sequence>
<keyword evidence="5" id="KW-1185">Reference proteome</keyword>
<evidence type="ECO:0000313" key="5">
    <source>
        <dbReference type="Proteomes" id="UP001501725"/>
    </source>
</evidence>
<dbReference type="RefSeq" id="WP_345257320.1">
    <property type="nucleotide sequence ID" value="NZ_BAABGY010000011.1"/>
</dbReference>
<protein>
    <recommendedName>
        <fullName evidence="3">Response regulatory domain-containing protein</fullName>
    </recommendedName>
</protein>
<accession>A0ABP8HI70</accession>
<organism evidence="4 5">
    <name type="scientific">Flaviaesturariibacter amylovorans</name>
    <dbReference type="NCBI Taxonomy" id="1084520"/>
    <lineage>
        <taxon>Bacteria</taxon>
        <taxon>Pseudomonadati</taxon>
        <taxon>Bacteroidota</taxon>
        <taxon>Chitinophagia</taxon>
        <taxon>Chitinophagales</taxon>
        <taxon>Chitinophagaceae</taxon>
        <taxon>Flaviaestuariibacter</taxon>
    </lineage>
</organism>
<keyword evidence="1 2" id="KW-0597">Phosphoprotein</keyword>
<proteinExistence type="predicted"/>
<dbReference type="PANTHER" id="PTHR44591">
    <property type="entry name" value="STRESS RESPONSE REGULATOR PROTEIN 1"/>
    <property type="match status" value="1"/>
</dbReference>
<feature type="modified residue" description="4-aspartylphosphate" evidence="2">
    <location>
        <position position="59"/>
    </location>
</feature>
<dbReference type="EMBL" id="BAABGY010000011">
    <property type="protein sequence ID" value="GAA4339696.1"/>
    <property type="molecule type" value="Genomic_DNA"/>
</dbReference>